<evidence type="ECO:0000313" key="3">
    <source>
        <dbReference type="Proteomes" id="UP001240984"/>
    </source>
</evidence>
<dbReference type="InterPro" id="IPR036850">
    <property type="entry name" value="NDK-like_dom_sf"/>
</dbReference>
<dbReference type="EMBL" id="JAUSRA010000001">
    <property type="protein sequence ID" value="MDP9792542.1"/>
    <property type="molecule type" value="Genomic_DNA"/>
</dbReference>
<evidence type="ECO:0000313" key="2">
    <source>
        <dbReference type="EMBL" id="MDP9792542.1"/>
    </source>
</evidence>
<evidence type="ECO:0000256" key="1">
    <source>
        <dbReference type="SAM" id="MobiDB-lite"/>
    </source>
</evidence>
<organism evidence="2 3">
    <name type="scientific">Catenuloplanes nepalensis</name>
    <dbReference type="NCBI Taxonomy" id="587533"/>
    <lineage>
        <taxon>Bacteria</taxon>
        <taxon>Bacillati</taxon>
        <taxon>Actinomycetota</taxon>
        <taxon>Actinomycetes</taxon>
        <taxon>Micromonosporales</taxon>
        <taxon>Micromonosporaceae</taxon>
        <taxon>Catenuloplanes</taxon>
    </lineage>
</organism>
<dbReference type="Gene3D" id="3.30.70.141">
    <property type="entry name" value="Nucleoside diphosphate kinase-like domain"/>
    <property type="match status" value="1"/>
</dbReference>
<proteinExistence type="predicted"/>
<keyword evidence="3" id="KW-1185">Reference proteome</keyword>
<name>A0ABT9MMB0_9ACTN</name>
<accession>A0ABT9MMB0</accession>
<gene>
    <name evidence="2" type="ORF">J2S43_001054</name>
</gene>
<comment type="caution">
    <text evidence="2">The sequence shown here is derived from an EMBL/GenBank/DDBJ whole genome shotgun (WGS) entry which is preliminary data.</text>
</comment>
<protein>
    <submittedName>
        <fullName evidence="2">Uncharacterized protein</fullName>
    </submittedName>
</protein>
<dbReference type="Proteomes" id="UP001240984">
    <property type="component" value="Unassembled WGS sequence"/>
</dbReference>
<reference evidence="2 3" key="1">
    <citation type="submission" date="2023-07" db="EMBL/GenBank/DDBJ databases">
        <title>Sequencing the genomes of 1000 actinobacteria strains.</title>
        <authorList>
            <person name="Klenk H.-P."/>
        </authorList>
    </citation>
    <scope>NUCLEOTIDE SEQUENCE [LARGE SCALE GENOMIC DNA]</scope>
    <source>
        <strain evidence="2 3">DSM 44710</strain>
    </source>
</reference>
<sequence>MHGDLAAPRLNALIGASDDPAACQPVATIRGRFGCDSAVAAAAEGRPVDNLVDCSAHAGSVHSDFLAWLGPEHAGLLSFPPSRTGVPGSGTEDVRDPGRAPSAAFRCGQGERAVTAGRGVDPGVDIVDPQAARVYDAGLGWAGCTTSRSTGPFWLRPRRACRE</sequence>
<dbReference type="RefSeq" id="WP_306827418.1">
    <property type="nucleotide sequence ID" value="NZ_JAUSRA010000001.1"/>
</dbReference>
<feature type="region of interest" description="Disordered" evidence="1">
    <location>
        <begin position="80"/>
        <end position="101"/>
    </location>
</feature>